<evidence type="ECO:0000256" key="1">
    <source>
        <dbReference type="SAM" id="MobiDB-lite"/>
    </source>
</evidence>
<feature type="domain" description="DZANK-type" evidence="3">
    <location>
        <begin position="98"/>
        <end position="141"/>
    </location>
</feature>
<organism evidence="4">
    <name type="scientific">uncultured Thermomicrobiales bacterium</name>
    <dbReference type="NCBI Taxonomy" id="1645740"/>
    <lineage>
        <taxon>Bacteria</taxon>
        <taxon>Pseudomonadati</taxon>
        <taxon>Thermomicrobiota</taxon>
        <taxon>Thermomicrobia</taxon>
        <taxon>Thermomicrobiales</taxon>
        <taxon>environmental samples</taxon>
    </lineage>
</organism>
<dbReference type="AlphaFoldDB" id="A0A6J4U3Z0"/>
<keyword evidence="2" id="KW-1133">Transmembrane helix</keyword>
<keyword evidence="2" id="KW-0812">Transmembrane</keyword>
<dbReference type="EMBL" id="CADCWH010000006">
    <property type="protein sequence ID" value="CAA9540044.1"/>
    <property type="molecule type" value="Genomic_DNA"/>
</dbReference>
<name>A0A6J4U3Z0_9BACT</name>
<sequence>MDGVTAAVARGAQVLLALGGAYVVVLWFASVVWTFRDIETRSRNVITQVASTLLSVLFPFIGIPLYMILRPKETLDSSYQRSLEEEYLLQDLEELPLCPSCQRFVEDDFVLCPHCHGTLREACVACSRLVDLRWSLCPYCGTAQDGRSIEPEVATTERRWVAPRRQTVPADRDETAAIPTPLAPRPEPVVVPGSVTEPAVAAAMSRTRVAAQTPRGITELPVHGVGDGVGPANGSNGASTGRFTPSRRGSDVSANGRSEAAPVPASRKEITVSNGAPATGRTGAIAVGVRKEGG</sequence>
<evidence type="ECO:0000259" key="3">
    <source>
        <dbReference type="Pfam" id="PF12773"/>
    </source>
</evidence>
<reference evidence="4" key="1">
    <citation type="submission" date="2020-02" db="EMBL/GenBank/DDBJ databases">
        <authorList>
            <person name="Meier V. D."/>
        </authorList>
    </citation>
    <scope>NUCLEOTIDE SEQUENCE</scope>
    <source>
        <strain evidence="4">AVDCRST_MAG70</strain>
    </source>
</reference>
<feature type="transmembrane region" description="Helical" evidence="2">
    <location>
        <begin position="12"/>
        <end position="33"/>
    </location>
</feature>
<gene>
    <name evidence="4" type="ORF">AVDCRST_MAG70-26</name>
</gene>
<evidence type="ECO:0000256" key="2">
    <source>
        <dbReference type="SAM" id="Phobius"/>
    </source>
</evidence>
<feature type="transmembrane region" description="Helical" evidence="2">
    <location>
        <begin position="45"/>
        <end position="69"/>
    </location>
</feature>
<feature type="compositionally biased region" description="Polar residues" evidence="1">
    <location>
        <begin position="233"/>
        <end position="243"/>
    </location>
</feature>
<feature type="region of interest" description="Disordered" evidence="1">
    <location>
        <begin position="219"/>
        <end position="294"/>
    </location>
</feature>
<evidence type="ECO:0000313" key="4">
    <source>
        <dbReference type="EMBL" id="CAA9540044.1"/>
    </source>
</evidence>
<dbReference type="Pfam" id="PF12773">
    <property type="entry name" value="DZR"/>
    <property type="match status" value="1"/>
</dbReference>
<dbReference type="InterPro" id="IPR025874">
    <property type="entry name" value="DZR"/>
</dbReference>
<feature type="region of interest" description="Disordered" evidence="1">
    <location>
        <begin position="167"/>
        <end position="190"/>
    </location>
</feature>
<keyword evidence="2" id="KW-0472">Membrane</keyword>
<accession>A0A6J4U3Z0</accession>
<proteinExistence type="predicted"/>
<protein>
    <recommendedName>
        <fullName evidence="3">DZANK-type domain-containing protein</fullName>
    </recommendedName>
</protein>